<reference evidence="3 4" key="1">
    <citation type="journal article" date="2019" name="Nat. Med.">
        <title>A library of human gut bacterial isolates paired with longitudinal multiomics data enables mechanistic microbiome research.</title>
        <authorList>
            <person name="Poyet M."/>
            <person name="Groussin M."/>
            <person name="Gibbons S.M."/>
            <person name="Avila-Pacheco J."/>
            <person name="Jiang X."/>
            <person name="Kearney S.M."/>
            <person name="Perrotta A.R."/>
            <person name="Berdy B."/>
            <person name="Zhao S."/>
            <person name="Lieberman T.D."/>
            <person name="Swanson P.K."/>
            <person name="Smith M."/>
            <person name="Roesemann S."/>
            <person name="Alexander J.E."/>
            <person name="Rich S.A."/>
            <person name="Livny J."/>
            <person name="Vlamakis H."/>
            <person name="Clish C."/>
            <person name="Bullock K."/>
            <person name="Deik A."/>
            <person name="Scott J."/>
            <person name="Pierce K.A."/>
            <person name="Xavier R.J."/>
            <person name="Alm E.J."/>
        </authorList>
    </citation>
    <scope>NUCLEOTIDE SEQUENCE [LARGE SCALE GENOMIC DNA]</scope>
    <source>
        <strain evidence="2 4">BIOML-A10</strain>
        <strain evidence="1 3">BIOML-A11</strain>
    </source>
</reference>
<proteinExistence type="predicted"/>
<dbReference type="RefSeq" id="WP_154398207.1">
    <property type="nucleotide sequence ID" value="NZ_WKMX01000021.1"/>
</dbReference>
<dbReference type="Proteomes" id="UP000471216">
    <property type="component" value="Unassembled WGS sequence"/>
</dbReference>
<dbReference type="Proteomes" id="UP000450599">
    <property type="component" value="Unassembled WGS sequence"/>
</dbReference>
<sequence length="117" mass="13570">MERVCGVYTVTDGSKNTALVVMEQLLKKTGRRLNFSKIQIGSTFFREHNNLKIMARQVYAVIGDTNQRKILVFRKKEYAYFFDNNRSCSDSLSKFKYYPQGKYMIHGGGHIVFPEEA</sequence>
<dbReference type="EMBL" id="WKMX01000021">
    <property type="protein sequence ID" value="MRZ08254.1"/>
    <property type="molecule type" value="Genomic_DNA"/>
</dbReference>
<dbReference type="AlphaFoldDB" id="A0A6I2P3Z6"/>
<gene>
    <name evidence="2" type="ORF">GKD54_19010</name>
    <name evidence="1" type="ORF">GKD58_19250</name>
</gene>
<evidence type="ECO:0000313" key="1">
    <source>
        <dbReference type="EMBL" id="MRY86356.1"/>
    </source>
</evidence>
<organism evidence="2 4">
    <name type="scientific">Parabacteroides distasonis</name>
    <dbReference type="NCBI Taxonomy" id="823"/>
    <lineage>
        <taxon>Bacteria</taxon>
        <taxon>Pseudomonadati</taxon>
        <taxon>Bacteroidota</taxon>
        <taxon>Bacteroidia</taxon>
        <taxon>Bacteroidales</taxon>
        <taxon>Tannerellaceae</taxon>
        <taxon>Parabacteroides</taxon>
    </lineage>
</organism>
<evidence type="ECO:0000313" key="2">
    <source>
        <dbReference type="EMBL" id="MRZ08254.1"/>
    </source>
</evidence>
<evidence type="ECO:0000313" key="4">
    <source>
        <dbReference type="Proteomes" id="UP000471216"/>
    </source>
</evidence>
<dbReference type="EMBL" id="WKMW01000023">
    <property type="protein sequence ID" value="MRY86356.1"/>
    <property type="molecule type" value="Genomic_DNA"/>
</dbReference>
<evidence type="ECO:0000313" key="3">
    <source>
        <dbReference type="Proteomes" id="UP000450599"/>
    </source>
</evidence>
<protein>
    <submittedName>
        <fullName evidence="2">Uncharacterized protein</fullName>
    </submittedName>
</protein>
<comment type="caution">
    <text evidence="2">The sequence shown here is derived from an EMBL/GenBank/DDBJ whole genome shotgun (WGS) entry which is preliminary data.</text>
</comment>
<name>A0A6I2P3Z6_PARDI</name>
<accession>A0A6I2P3Z6</accession>